<dbReference type="AlphaFoldDB" id="A0A5B1LM53"/>
<dbReference type="EMBL" id="VUJV01000001">
    <property type="protein sequence ID" value="KAA1421556.1"/>
    <property type="molecule type" value="Genomic_DNA"/>
</dbReference>
<reference evidence="2 3" key="2">
    <citation type="submission" date="2019-09" db="EMBL/GenBank/DDBJ databases">
        <authorList>
            <person name="Jin C."/>
        </authorList>
    </citation>
    <scope>NUCLEOTIDE SEQUENCE [LARGE SCALE GENOMIC DNA]</scope>
    <source>
        <strain evidence="2 3">BN130099</strain>
    </source>
</reference>
<gene>
    <name evidence="2" type="ORF">F0U44_04525</name>
</gene>
<dbReference type="Proteomes" id="UP000325003">
    <property type="component" value="Unassembled WGS sequence"/>
</dbReference>
<protein>
    <submittedName>
        <fullName evidence="2">Zinc ribbon domain-containing protein</fullName>
    </submittedName>
</protein>
<feature type="compositionally biased region" description="Pro residues" evidence="1">
    <location>
        <begin position="49"/>
        <end position="83"/>
    </location>
</feature>
<feature type="region of interest" description="Disordered" evidence="1">
    <location>
        <begin position="48"/>
        <end position="97"/>
    </location>
</feature>
<keyword evidence="3" id="KW-1185">Reference proteome</keyword>
<accession>A0A5B1LM53</accession>
<reference evidence="2 3" key="1">
    <citation type="submission" date="2019-09" db="EMBL/GenBank/DDBJ databases">
        <title>Nocardioides panacisoli sp. nov., isolated from the soil of a ginseng field.</title>
        <authorList>
            <person name="Cho C."/>
        </authorList>
    </citation>
    <scope>NUCLEOTIDE SEQUENCE [LARGE SCALE GENOMIC DNA]</scope>
    <source>
        <strain evidence="2 3">BN130099</strain>
    </source>
</reference>
<dbReference type="RefSeq" id="WP_149727016.1">
    <property type="nucleotide sequence ID" value="NZ_VUJV01000001.1"/>
</dbReference>
<evidence type="ECO:0000313" key="2">
    <source>
        <dbReference type="EMBL" id="KAA1421556.1"/>
    </source>
</evidence>
<evidence type="ECO:0000313" key="3">
    <source>
        <dbReference type="Proteomes" id="UP000325003"/>
    </source>
</evidence>
<sequence>MLVDYGGQSMAFCTTCGAQQTSDHEAFCPSCGNRHTAAAGQQPPSWGVVPPPPPPPAAPPTMMPPAMQQPPSMPPPGMSPPGLAPAGWQPPVSGSGGGKGTWLRVGGIVGLVLAISAVGIVGWRVFSPHGGAGSPEDAVENLMNAAADQDPVGVLDMVSPAEIEGMDDVYDAARERAKDEDLVDGDGVTDAVELEFSDLSFDVDELSDDIARVTLDGGRYKVSWDPAKLPDRLDFLKDESTGESESGDIADLFYDEQPSVMTVKVDGRWYVSLIGTSADYTYRSAEREADYSDYDLASPDWDLAAADVDPITGDTPEDVIANLVDAVNSGKSEQLLANLPEDLVKPLRPYVPVIDELQREGGWAEGEIGLSVSADDLDLSTEDLDDDLVKVVIESGTFTGTAFEEGYDNDTGSLAVEGDCVDVFEEDYLGDSGCASDIPIVKDLGLTDLFFVVAKVDDGYQLDPGATLVEYASTAIDGLSSDVVEKILDELRDEVEGDGDYYDY</sequence>
<evidence type="ECO:0000256" key="1">
    <source>
        <dbReference type="SAM" id="MobiDB-lite"/>
    </source>
</evidence>
<comment type="caution">
    <text evidence="2">The sequence shown here is derived from an EMBL/GenBank/DDBJ whole genome shotgun (WGS) entry which is preliminary data.</text>
</comment>
<name>A0A5B1LM53_9ACTN</name>
<organism evidence="2 3">
    <name type="scientific">Nocardioides humilatus</name>
    <dbReference type="NCBI Taxonomy" id="2607660"/>
    <lineage>
        <taxon>Bacteria</taxon>
        <taxon>Bacillati</taxon>
        <taxon>Actinomycetota</taxon>
        <taxon>Actinomycetes</taxon>
        <taxon>Propionibacteriales</taxon>
        <taxon>Nocardioidaceae</taxon>
        <taxon>Nocardioides</taxon>
    </lineage>
</organism>
<proteinExistence type="predicted"/>